<proteinExistence type="predicted"/>
<gene>
    <name evidence="1" type="ORF">PPRIM_AZ9-3.1.T1190014</name>
</gene>
<dbReference type="EMBL" id="CAJJDM010000122">
    <property type="protein sequence ID" value="CAD8102655.1"/>
    <property type="molecule type" value="Genomic_DNA"/>
</dbReference>
<keyword evidence="2" id="KW-1185">Reference proteome</keyword>
<organism evidence="1 2">
    <name type="scientific">Paramecium primaurelia</name>
    <dbReference type="NCBI Taxonomy" id="5886"/>
    <lineage>
        <taxon>Eukaryota</taxon>
        <taxon>Sar</taxon>
        <taxon>Alveolata</taxon>
        <taxon>Ciliophora</taxon>
        <taxon>Intramacronucleata</taxon>
        <taxon>Oligohymenophorea</taxon>
        <taxon>Peniculida</taxon>
        <taxon>Parameciidae</taxon>
        <taxon>Paramecium</taxon>
    </lineage>
</organism>
<dbReference type="Proteomes" id="UP000688137">
    <property type="component" value="Unassembled WGS sequence"/>
</dbReference>
<accession>A0A8S1PHM7</accession>
<sequence>MEQFGSTDVGLTRQKAYSIHIMSHFLLRVKTSRSIVLILKNFLTKYPENSWSQNFKVLSENIYAALDDLSGFLASNMKQFRVYSQALDIQSIFLK</sequence>
<name>A0A8S1PHM7_PARPR</name>
<reference evidence="1" key="1">
    <citation type="submission" date="2021-01" db="EMBL/GenBank/DDBJ databases">
        <authorList>
            <consortium name="Genoscope - CEA"/>
            <person name="William W."/>
        </authorList>
    </citation>
    <scope>NUCLEOTIDE SEQUENCE</scope>
</reference>
<evidence type="ECO:0000313" key="2">
    <source>
        <dbReference type="Proteomes" id="UP000688137"/>
    </source>
</evidence>
<evidence type="ECO:0000313" key="1">
    <source>
        <dbReference type="EMBL" id="CAD8102655.1"/>
    </source>
</evidence>
<dbReference type="AlphaFoldDB" id="A0A8S1PHM7"/>
<protein>
    <submittedName>
        <fullName evidence="1">Uncharacterized protein</fullName>
    </submittedName>
</protein>
<comment type="caution">
    <text evidence="1">The sequence shown here is derived from an EMBL/GenBank/DDBJ whole genome shotgun (WGS) entry which is preliminary data.</text>
</comment>